<evidence type="ECO:0000256" key="1">
    <source>
        <dbReference type="SAM" id="MobiDB-lite"/>
    </source>
</evidence>
<feature type="compositionally biased region" description="Acidic residues" evidence="1">
    <location>
        <begin position="69"/>
        <end position="82"/>
    </location>
</feature>
<dbReference type="OrthoDB" id="1917198at2759"/>
<dbReference type="EMBL" id="JAPFRF010000015">
    <property type="protein sequence ID" value="KAJ7310558.1"/>
    <property type="molecule type" value="Genomic_DNA"/>
</dbReference>
<protein>
    <submittedName>
        <fullName evidence="2">Uncharacterized protein</fullName>
    </submittedName>
</protein>
<dbReference type="AlphaFoldDB" id="A0A9Q0XDV3"/>
<keyword evidence="3" id="KW-1185">Reference proteome</keyword>
<accession>A0A9Q0XDV3</accession>
<feature type="region of interest" description="Disordered" evidence="1">
    <location>
        <begin position="1"/>
        <end position="98"/>
    </location>
</feature>
<evidence type="ECO:0000313" key="2">
    <source>
        <dbReference type="EMBL" id="KAJ7310558.1"/>
    </source>
</evidence>
<dbReference type="Proteomes" id="UP001142489">
    <property type="component" value="Unassembled WGS sequence"/>
</dbReference>
<comment type="caution">
    <text evidence="2">The sequence shown here is derived from an EMBL/GenBank/DDBJ whole genome shotgun (WGS) entry which is preliminary data.</text>
</comment>
<evidence type="ECO:0000313" key="3">
    <source>
        <dbReference type="Proteomes" id="UP001142489"/>
    </source>
</evidence>
<organism evidence="2 3">
    <name type="scientific">Phrynocephalus forsythii</name>
    <dbReference type="NCBI Taxonomy" id="171643"/>
    <lineage>
        <taxon>Eukaryota</taxon>
        <taxon>Metazoa</taxon>
        <taxon>Chordata</taxon>
        <taxon>Craniata</taxon>
        <taxon>Vertebrata</taxon>
        <taxon>Euteleostomi</taxon>
        <taxon>Lepidosauria</taxon>
        <taxon>Squamata</taxon>
        <taxon>Bifurcata</taxon>
        <taxon>Unidentata</taxon>
        <taxon>Episquamata</taxon>
        <taxon>Toxicofera</taxon>
        <taxon>Iguania</taxon>
        <taxon>Acrodonta</taxon>
        <taxon>Agamidae</taxon>
        <taxon>Agaminae</taxon>
        <taxon>Phrynocephalus</taxon>
    </lineage>
</organism>
<gene>
    <name evidence="2" type="ORF">JRQ81_007498</name>
</gene>
<sequence>MATDLEAAAVQLEADEDEEQWLYGDGNGKQEDGPIPGYADSHPLQEVSTKSRVVTAEDRELLQPVPPSGEEDDGDSDSDDDDIRVTIGNIKTGAPSYM</sequence>
<proteinExistence type="predicted"/>
<reference evidence="2" key="1">
    <citation type="journal article" date="2023" name="DNA Res.">
        <title>Chromosome-level genome assembly of Phrynocephalus forsythii using third-generation DNA sequencing and Hi-C analysis.</title>
        <authorList>
            <person name="Qi Y."/>
            <person name="Zhao W."/>
            <person name="Zhao Y."/>
            <person name="Niu C."/>
            <person name="Cao S."/>
            <person name="Zhang Y."/>
        </authorList>
    </citation>
    <scope>NUCLEOTIDE SEQUENCE</scope>
    <source>
        <tissue evidence="2">Muscle</tissue>
    </source>
</reference>
<name>A0A9Q0XDV3_9SAUR</name>